<dbReference type="InterPro" id="IPR013425">
    <property type="entry name" value="Autotrns_rpt"/>
</dbReference>
<evidence type="ECO:0000256" key="1">
    <source>
        <dbReference type="ARBA" id="ARBA00022729"/>
    </source>
</evidence>
<sequence length="1043" mass="103042">MKTHSSPAGPLQRSAIPLSKPLAILVFLATPSAMAATIAWNSGTTGLVGAFTTGSNWVGGVAPGSGDIAKIDNGGTTTGASTVTIGAGDTITVTTVDLGASNIANNRAIIVQSGGTLNTGTLAIGHAAYGASKSPEYRISGGALNIATAWTMGDGTAIKFTATGGTVTYTGGAWVVGNNGVAQAVTFSNAASLNYNSSSQITLGGTNSAGSGSLVLSNTASVTANSVATILMGNDGTRGNAITLSDSASFSAPSATLAMAQWNNGSATIPATAGGTITLGGTSYFNVSNLKTGGNNAANPQWGVVNLNGGTLETNAIQIGASSTTADANRNVVNANGGTVKAKSANANFFNGVFVNLLAGGLTFDTNGNAVTIVNVLGGAGGLTKKGLGTLTLSNSTLTYAGNTVVNEGTLALPAATFPDTANVSIATGGKISLGSGLEDQVGSLTLGGVAMPNGVYGSTASNAPLANQSDAFFAGTGTLRVGPPLAAPRQLVWQGVSSQNWITNETDLAFTVDGTPTGFRLYDNVTFADGPDATGRTINLSGALQPTSITVNNSTGNDYTLLGTGLIGGTTGMTKNGTGTLTFGGTGNSYTGAVVVNGGTVIMGSDTAFGSAPTIGIASGAQVDVSGKNPGPRHTYTIAGTGPGTSGALVNTGAQRNGGEAGVKNLILSADASVGGTGRFDLALGGTIIGNNHTLTKVGTNDMGFRGDASGSPIHIVIEGGTVWAETSAAAFGGATGTLVVKNGARAGTFGTLGISTPVSLESGATLHNQGAGTGTWSGAFTLAGEVGLDSTGGAMVITGAITGTANLTKTGANNVTVINPAWGGNTTVTGGQLTLAAATLGDASRVTLDGATSTLALTHGTSDTVGTLFLDGVQQAAGVYISTTNTEGISGAVATAHLVGNTGSLVVTTGPVVTPYGTWADSHITNPAYANLKGQQDDPDGDGFTNYKEFLFGSDPQSPAGPLVQVYPSGNTLYLYWLERLDQTYALTESTALSAGPWTASSVVPMVAGDQTGVPADYVLKLAAIPVDAPKKFLRVEVAGQ</sequence>
<dbReference type="EMBL" id="CP073100">
    <property type="protein sequence ID" value="QUE49374.1"/>
    <property type="molecule type" value="Genomic_DNA"/>
</dbReference>
<dbReference type="Pfam" id="PF12951">
    <property type="entry name" value="PATR"/>
    <property type="match status" value="2"/>
</dbReference>
<organism evidence="3 4">
    <name type="scientific">Luteolibacter ambystomatis</name>
    <dbReference type="NCBI Taxonomy" id="2824561"/>
    <lineage>
        <taxon>Bacteria</taxon>
        <taxon>Pseudomonadati</taxon>
        <taxon>Verrucomicrobiota</taxon>
        <taxon>Verrucomicrobiia</taxon>
        <taxon>Verrucomicrobiales</taxon>
        <taxon>Verrucomicrobiaceae</taxon>
        <taxon>Luteolibacter</taxon>
    </lineage>
</organism>
<keyword evidence="4" id="KW-1185">Reference proteome</keyword>
<dbReference type="KEGG" id="lamb:KBB96_10875"/>
<dbReference type="NCBIfam" id="TIGR02601">
    <property type="entry name" value="autotrns_rpt"/>
    <property type="match status" value="2"/>
</dbReference>
<reference evidence="3" key="1">
    <citation type="submission" date="2021-04" db="EMBL/GenBank/DDBJ databases">
        <title>Luteolibacter sp. 32A isolated from the skin of an Anderson's salamander (Ambystoma andersonii).</title>
        <authorList>
            <person name="Spergser J."/>
            <person name="Busse H.-J."/>
        </authorList>
    </citation>
    <scope>NUCLEOTIDE SEQUENCE</scope>
    <source>
        <strain evidence="3">32A</strain>
    </source>
</reference>
<name>A0A975G5B1_9BACT</name>
<protein>
    <submittedName>
        <fullName evidence="3">Autotransporter-associated beta strand repeat-containing protein</fullName>
    </submittedName>
</protein>
<evidence type="ECO:0000313" key="4">
    <source>
        <dbReference type="Proteomes" id="UP000676169"/>
    </source>
</evidence>
<feature type="chain" id="PRO_5037708009" evidence="2">
    <location>
        <begin position="36"/>
        <end position="1043"/>
    </location>
</feature>
<evidence type="ECO:0000313" key="3">
    <source>
        <dbReference type="EMBL" id="QUE49374.1"/>
    </source>
</evidence>
<dbReference type="RefSeq" id="WP_211629435.1">
    <property type="nucleotide sequence ID" value="NZ_CP073100.1"/>
</dbReference>
<evidence type="ECO:0000256" key="2">
    <source>
        <dbReference type="SAM" id="SignalP"/>
    </source>
</evidence>
<dbReference type="AlphaFoldDB" id="A0A975G5B1"/>
<accession>A0A975G5B1</accession>
<feature type="signal peptide" evidence="2">
    <location>
        <begin position="1"/>
        <end position="35"/>
    </location>
</feature>
<keyword evidence="1 2" id="KW-0732">Signal</keyword>
<proteinExistence type="predicted"/>
<gene>
    <name evidence="3" type="ORF">KBB96_10875</name>
</gene>
<dbReference type="Proteomes" id="UP000676169">
    <property type="component" value="Chromosome"/>
</dbReference>